<sequence>MALSPKKHLRRSEDRSLLSHRFETIGSRLTLQLELISASRNQIAVSEPNAERSILRRRYSQQQHLIIDWKRRGVALDTV</sequence>
<gene>
    <name evidence="1" type="ORF">L596_011049</name>
</gene>
<evidence type="ECO:0000313" key="2">
    <source>
        <dbReference type="Proteomes" id="UP000298663"/>
    </source>
</evidence>
<dbReference type="AlphaFoldDB" id="A0A4U5NS88"/>
<keyword evidence="2" id="KW-1185">Reference proteome</keyword>
<organism evidence="1 2">
    <name type="scientific">Steinernema carpocapsae</name>
    <name type="common">Entomopathogenic nematode</name>
    <dbReference type="NCBI Taxonomy" id="34508"/>
    <lineage>
        <taxon>Eukaryota</taxon>
        <taxon>Metazoa</taxon>
        <taxon>Ecdysozoa</taxon>
        <taxon>Nematoda</taxon>
        <taxon>Chromadorea</taxon>
        <taxon>Rhabditida</taxon>
        <taxon>Tylenchina</taxon>
        <taxon>Panagrolaimomorpha</taxon>
        <taxon>Strongyloidoidea</taxon>
        <taxon>Steinernematidae</taxon>
        <taxon>Steinernema</taxon>
    </lineage>
</organism>
<proteinExistence type="predicted"/>
<reference evidence="1 2" key="1">
    <citation type="journal article" date="2015" name="Genome Biol.">
        <title>Comparative genomics of Steinernema reveals deeply conserved gene regulatory networks.</title>
        <authorList>
            <person name="Dillman A.R."/>
            <person name="Macchietto M."/>
            <person name="Porter C.F."/>
            <person name="Rogers A."/>
            <person name="Williams B."/>
            <person name="Antoshechkin I."/>
            <person name="Lee M.M."/>
            <person name="Goodwin Z."/>
            <person name="Lu X."/>
            <person name="Lewis E.E."/>
            <person name="Goodrich-Blair H."/>
            <person name="Stock S.P."/>
            <person name="Adams B.J."/>
            <person name="Sternberg P.W."/>
            <person name="Mortazavi A."/>
        </authorList>
    </citation>
    <scope>NUCLEOTIDE SEQUENCE [LARGE SCALE GENOMIC DNA]</scope>
    <source>
        <strain evidence="1 2">ALL</strain>
    </source>
</reference>
<accession>A0A4U5NS88</accession>
<protein>
    <submittedName>
        <fullName evidence="1">Uncharacterized protein</fullName>
    </submittedName>
</protein>
<reference evidence="1 2" key="2">
    <citation type="journal article" date="2019" name="G3 (Bethesda)">
        <title>Hybrid Assembly of the Genome of the Entomopathogenic Nematode Steinernema carpocapsae Identifies the X-Chromosome.</title>
        <authorList>
            <person name="Serra L."/>
            <person name="Macchietto M."/>
            <person name="Macias-Munoz A."/>
            <person name="McGill C.J."/>
            <person name="Rodriguez I.M."/>
            <person name="Rodriguez B."/>
            <person name="Murad R."/>
            <person name="Mortazavi A."/>
        </authorList>
    </citation>
    <scope>NUCLEOTIDE SEQUENCE [LARGE SCALE GENOMIC DNA]</scope>
    <source>
        <strain evidence="1 2">ALL</strain>
    </source>
</reference>
<dbReference type="EMBL" id="AZBU02000003">
    <property type="protein sequence ID" value="TKR86458.1"/>
    <property type="molecule type" value="Genomic_DNA"/>
</dbReference>
<evidence type="ECO:0000313" key="1">
    <source>
        <dbReference type="EMBL" id="TKR86458.1"/>
    </source>
</evidence>
<comment type="caution">
    <text evidence="1">The sequence shown here is derived from an EMBL/GenBank/DDBJ whole genome shotgun (WGS) entry which is preliminary data.</text>
</comment>
<name>A0A4U5NS88_STECR</name>
<dbReference type="Proteomes" id="UP000298663">
    <property type="component" value="Unassembled WGS sequence"/>
</dbReference>